<feature type="compositionally biased region" description="Low complexity" evidence="1">
    <location>
        <begin position="104"/>
        <end position="130"/>
    </location>
</feature>
<dbReference type="AlphaFoldDB" id="U6KAD2"/>
<evidence type="ECO:0000313" key="4">
    <source>
        <dbReference type="EMBL" id="CDJ33771.1"/>
    </source>
</evidence>
<feature type="transmembrane region" description="Helical" evidence="2">
    <location>
        <begin position="233"/>
        <end position="266"/>
    </location>
</feature>
<keyword evidence="2" id="KW-0812">Transmembrane</keyword>
<feature type="region of interest" description="Disordered" evidence="1">
    <location>
        <begin position="54"/>
        <end position="133"/>
    </location>
</feature>
<keyword evidence="2" id="KW-1133">Transmembrane helix</keyword>
<dbReference type="VEuPathDB" id="ToxoDB:EMH_0084120"/>
<evidence type="ECO:0000256" key="2">
    <source>
        <dbReference type="SAM" id="Phobius"/>
    </source>
</evidence>
<accession>U6KAD2</accession>
<evidence type="ECO:0000256" key="1">
    <source>
        <dbReference type="SAM" id="MobiDB-lite"/>
    </source>
</evidence>
<dbReference type="GO" id="GO:0005524">
    <property type="term" value="F:ATP binding"/>
    <property type="evidence" value="ECO:0007669"/>
    <property type="project" value="InterPro"/>
</dbReference>
<feature type="domain" description="SNF2 N-terminal" evidence="3">
    <location>
        <begin position="172"/>
        <end position="232"/>
    </location>
</feature>
<dbReference type="PANTHER" id="PTHR10799">
    <property type="entry name" value="SNF2/RAD54 HELICASE FAMILY"/>
    <property type="match status" value="1"/>
</dbReference>
<name>U6KAD2_9EIME</name>
<keyword evidence="2" id="KW-0472">Membrane</keyword>
<dbReference type="RefSeq" id="XP_013356334.1">
    <property type="nucleotide sequence ID" value="XM_013500880.1"/>
</dbReference>
<evidence type="ECO:0000259" key="3">
    <source>
        <dbReference type="Pfam" id="PF00176"/>
    </source>
</evidence>
<feature type="transmembrane region" description="Helical" evidence="2">
    <location>
        <begin position="272"/>
        <end position="301"/>
    </location>
</feature>
<gene>
    <name evidence="4" type="ORF">EMH_0084120</name>
</gene>
<proteinExistence type="predicted"/>
<dbReference type="InterPro" id="IPR038718">
    <property type="entry name" value="SNF2-like_sf"/>
</dbReference>
<dbReference type="GeneID" id="25382780"/>
<feature type="compositionally biased region" description="Low complexity" evidence="1">
    <location>
        <begin position="54"/>
        <end position="83"/>
    </location>
</feature>
<organism evidence="4 5">
    <name type="scientific">Eimeria mitis</name>
    <dbReference type="NCBI Taxonomy" id="44415"/>
    <lineage>
        <taxon>Eukaryota</taxon>
        <taxon>Sar</taxon>
        <taxon>Alveolata</taxon>
        <taxon>Apicomplexa</taxon>
        <taxon>Conoidasida</taxon>
        <taxon>Coccidia</taxon>
        <taxon>Eucoccidiorida</taxon>
        <taxon>Eimeriorina</taxon>
        <taxon>Eimeriidae</taxon>
        <taxon>Eimeria</taxon>
    </lineage>
</organism>
<dbReference type="EMBL" id="HG685655">
    <property type="protein sequence ID" value="CDJ33771.1"/>
    <property type="molecule type" value="Genomic_DNA"/>
</dbReference>
<dbReference type="OrthoDB" id="348652at2759"/>
<dbReference type="Gene3D" id="3.40.50.10810">
    <property type="entry name" value="Tandem AAA-ATPase domain"/>
    <property type="match status" value="1"/>
</dbReference>
<reference evidence="4" key="2">
    <citation type="submission" date="2013-10" db="EMBL/GenBank/DDBJ databases">
        <authorList>
            <person name="Aslett M."/>
        </authorList>
    </citation>
    <scope>NUCLEOTIDE SEQUENCE [LARGE SCALE GENOMIC DNA]</scope>
    <source>
        <strain evidence="4">Houghton</strain>
    </source>
</reference>
<dbReference type="SUPFAM" id="SSF52540">
    <property type="entry name" value="P-loop containing nucleoside triphosphate hydrolases"/>
    <property type="match status" value="1"/>
</dbReference>
<dbReference type="Proteomes" id="UP000030744">
    <property type="component" value="Unassembled WGS sequence"/>
</dbReference>
<dbReference type="InterPro" id="IPR027417">
    <property type="entry name" value="P-loop_NTPase"/>
</dbReference>
<protein>
    <submittedName>
        <fullName evidence="4">SWI/SNF-related matrix-associated actin-dependent regulator of chromatin, putative</fullName>
    </submittedName>
</protein>
<reference evidence="4" key="1">
    <citation type="submission" date="2013-10" db="EMBL/GenBank/DDBJ databases">
        <title>Genomic analysis of the causative agents of coccidiosis in chickens.</title>
        <authorList>
            <person name="Reid A.J."/>
            <person name="Blake D."/>
            <person name="Billington K."/>
            <person name="Browne H."/>
            <person name="Dunn M."/>
            <person name="Hung S."/>
            <person name="Kawahara F."/>
            <person name="Miranda-Saavedra D."/>
            <person name="Mourier T."/>
            <person name="Nagra H."/>
            <person name="Otto T.D."/>
            <person name="Rawlings N."/>
            <person name="Sanchez A."/>
            <person name="Sanders M."/>
            <person name="Subramaniam C."/>
            <person name="Tay Y."/>
            <person name="Dear P."/>
            <person name="Doerig C."/>
            <person name="Gruber A."/>
            <person name="Parkinson J."/>
            <person name="Shirley M."/>
            <person name="Wan K.L."/>
            <person name="Berriman M."/>
            <person name="Tomley F."/>
            <person name="Pain A."/>
        </authorList>
    </citation>
    <scope>NUCLEOTIDE SEQUENCE [LARGE SCALE GENOMIC DNA]</scope>
    <source>
        <strain evidence="4">Houghton</strain>
    </source>
</reference>
<dbReference type="Pfam" id="PF00176">
    <property type="entry name" value="SNF2-rel_dom"/>
    <property type="match status" value="1"/>
</dbReference>
<evidence type="ECO:0000313" key="5">
    <source>
        <dbReference type="Proteomes" id="UP000030744"/>
    </source>
</evidence>
<keyword evidence="5" id="KW-1185">Reference proteome</keyword>
<sequence>MAGVSGKAQGGEGGSTRGGIGKLQLLLQHGERFLDLICSGRYDASRDVSEQLRELQQLRQQQQRQRQHRQQQQQQQQQQQRQQPSEPDGKDDFGSPDDSDLPEKNSNNSSNSSSNNNSSSSSSSMKSNSSSKRRMEGWVKSGCDEDGDCCLDGAGGREVCVPSSVLLPPKPHQVEGLQWLVGLHDKGLSGLLADEMGLGKTYQTVAFLAFLRDHRNNAGPHLILAPKSTIGQLLALSFFLFCIFFVVLEAVVLVVVIVFFCIMVTVVVVVVVMMLLIMMVMVVVMVVVVVWLMLLLLMVVVQQQQQQQQHN</sequence>
<dbReference type="InterPro" id="IPR000330">
    <property type="entry name" value="SNF2_N"/>
</dbReference>